<protein>
    <submittedName>
        <fullName evidence="4">Uncharacterized protein LOC113852234</fullName>
    </submittedName>
</protein>
<reference evidence="3" key="1">
    <citation type="journal article" date="2019" name="Toxins">
        <title>Detection of Abrin-Like and Prepropulchellin-Like Toxin Genes and Transcripts Using Whole Genome Sequencing and Full-Length Transcript Sequencing of Abrus precatorius.</title>
        <authorList>
            <person name="Hovde B.T."/>
            <person name="Daligault H.E."/>
            <person name="Hanschen E.R."/>
            <person name="Kunde Y.A."/>
            <person name="Johnson M.B."/>
            <person name="Starkenburg S.R."/>
            <person name="Johnson S.L."/>
        </authorList>
    </citation>
    <scope>NUCLEOTIDE SEQUENCE [LARGE SCALE GENOMIC DNA]</scope>
</reference>
<dbReference type="OrthoDB" id="10261556at2759"/>
<dbReference type="GO" id="GO:0005634">
    <property type="term" value="C:nucleus"/>
    <property type="evidence" value="ECO:0007669"/>
    <property type="project" value="TreeGrafter"/>
</dbReference>
<dbReference type="RefSeq" id="XP_027338273.1">
    <property type="nucleotide sequence ID" value="XM_027482472.1"/>
</dbReference>
<reference evidence="4" key="2">
    <citation type="submission" date="2025-08" db="UniProtKB">
        <authorList>
            <consortium name="RefSeq"/>
        </authorList>
    </citation>
    <scope>IDENTIFICATION</scope>
    <source>
        <tissue evidence="4">Young leaves</tissue>
    </source>
</reference>
<keyword evidence="2" id="KW-0378">Hydrolase</keyword>
<dbReference type="GeneID" id="113852234"/>
<dbReference type="SUPFAM" id="SSF53098">
    <property type="entry name" value="Ribonuclease H-like"/>
    <property type="match status" value="1"/>
</dbReference>
<sequence>MTITCPRWFLTNRSGTYRVNIDEDTFIVTVTAAGTVARRWLNETMNINQVSVNNRTAVVGLGVQWSPSGAQAADTVQLCVGQRCLIFQISRAEFVPSELRHFLWNRGFTFVGFWNRHDRAMLSQSRHALQLRSDPLDLVRLVRNEVAGAPLERIVEEYLGFTGVRLTRNVTMSDWNRPLLTFAQIFQVAAEARCAYLIGNLLQAWQFRYIH</sequence>
<evidence type="ECO:0000313" key="4">
    <source>
        <dbReference type="RefSeq" id="XP_027338273.1"/>
    </source>
</evidence>
<dbReference type="InterPro" id="IPR012337">
    <property type="entry name" value="RNaseH-like_sf"/>
</dbReference>
<evidence type="ECO:0000256" key="2">
    <source>
        <dbReference type="ARBA" id="ARBA00022801"/>
    </source>
</evidence>
<organism evidence="3 4">
    <name type="scientific">Abrus precatorius</name>
    <name type="common">Indian licorice</name>
    <name type="synonym">Glycine abrus</name>
    <dbReference type="NCBI Taxonomy" id="3816"/>
    <lineage>
        <taxon>Eukaryota</taxon>
        <taxon>Viridiplantae</taxon>
        <taxon>Streptophyta</taxon>
        <taxon>Embryophyta</taxon>
        <taxon>Tracheophyta</taxon>
        <taxon>Spermatophyta</taxon>
        <taxon>Magnoliopsida</taxon>
        <taxon>eudicotyledons</taxon>
        <taxon>Gunneridae</taxon>
        <taxon>Pentapetalae</taxon>
        <taxon>rosids</taxon>
        <taxon>fabids</taxon>
        <taxon>Fabales</taxon>
        <taxon>Fabaceae</taxon>
        <taxon>Papilionoideae</taxon>
        <taxon>50 kb inversion clade</taxon>
        <taxon>NPAAA clade</taxon>
        <taxon>indigoferoid/millettioid clade</taxon>
        <taxon>Abreae</taxon>
        <taxon>Abrus</taxon>
    </lineage>
</organism>
<name>A0A8B8K598_ABRPR</name>
<dbReference type="GO" id="GO:0005737">
    <property type="term" value="C:cytoplasm"/>
    <property type="evidence" value="ECO:0007669"/>
    <property type="project" value="TreeGrafter"/>
</dbReference>
<dbReference type="GO" id="GO:0003676">
    <property type="term" value="F:nucleic acid binding"/>
    <property type="evidence" value="ECO:0007669"/>
    <property type="project" value="InterPro"/>
</dbReference>
<dbReference type="PANTHER" id="PTHR13620">
    <property type="entry name" value="3-5 EXONUCLEASE"/>
    <property type="match status" value="1"/>
</dbReference>
<dbReference type="Proteomes" id="UP000694853">
    <property type="component" value="Unplaced"/>
</dbReference>
<dbReference type="AlphaFoldDB" id="A0A8B8K598"/>
<proteinExistence type="predicted"/>
<keyword evidence="3" id="KW-1185">Reference proteome</keyword>
<dbReference type="InterPro" id="IPR036397">
    <property type="entry name" value="RNaseH_sf"/>
</dbReference>
<keyword evidence="1" id="KW-0540">Nuclease</keyword>
<dbReference type="Gene3D" id="3.30.420.10">
    <property type="entry name" value="Ribonuclease H-like superfamily/Ribonuclease H"/>
    <property type="match status" value="1"/>
</dbReference>
<gene>
    <name evidence="4" type="primary">LOC113852234</name>
</gene>
<evidence type="ECO:0000256" key="1">
    <source>
        <dbReference type="ARBA" id="ARBA00022722"/>
    </source>
</evidence>
<accession>A0A8B8K598</accession>
<dbReference type="KEGG" id="aprc:113852234"/>
<dbReference type="PANTHER" id="PTHR13620:SF59">
    <property type="entry name" value="POLYNUCLEOTIDYL TRANSFERASE, RIBONUCLEASE H-LIKE SUPERFAMILY PROTEIN"/>
    <property type="match status" value="1"/>
</dbReference>
<dbReference type="GO" id="GO:0008408">
    <property type="term" value="F:3'-5' exonuclease activity"/>
    <property type="evidence" value="ECO:0007669"/>
    <property type="project" value="TreeGrafter"/>
</dbReference>
<evidence type="ECO:0000313" key="3">
    <source>
        <dbReference type="Proteomes" id="UP000694853"/>
    </source>
</evidence>
<dbReference type="InterPro" id="IPR051132">
    <property type="entry name" value="3-5_Exonuclease_domain"/>
</dbReference>